<dbReference type="CDD" id="cd07043">
    <property type="entry name" value="STAS_anti-anti-sigma_factors"/>
    <property type="match status" value="1"/>
</dbReference>
<comment type="similarity">
    <text evidence="1 2">Belongs to the anti-sigma-factor antagonist family.</text>
</comment>
<dbReference type="eggNOG" id="COG1366">
    <property type="taxonomic scope" value="Bacteria"/>
</dbReference>
<dbReference type="InterPro" id="IPR003658">
    <property type="entry name" value="Anti-sigma_ant"/>
</dbReference>
<evidence type="ECO:0000313" key="4">
    <source>
        <dbReference type="EMBL" id="AFZ16547.1"/>
    </source>
</evidence>
<dbReference type="InterPro" id="IPR002645">
    <property type="entry name" value="STAS_dom"/>
</dbReference>
<dbReference type="KEGG" id="mic:Mic7113_0633"/>
<evidence type="ECO:0000259" key="3">
    <source>
        <dbReference type="PROSITE" id="PS50801"/>
    </source>
</evidence>
<dbReference type="InterPro" id="IPR036513">
    <property type="entry name" value="STAS_dom_sf"/>
</dbReference>
<keyword evidence="5" id="KW-1185">Reference proteome</keyword>
<sequence length="120" mass="13140">MTIAIRDSQLTIIQPSGHINAANATEFQRQLTAAVTSAPNAVLVDMHRVDSLDSAGLMSLICAFRLAQRLNRRFGICCVAASIQMIFELTRLDAAFEIYPNRDAFSALLERGEESLSLIA</sequence>
<dbReference type="PANTHER" id="PTHR33495:SF2">
    <property type="entry name" value="ANTI-SIGMA FACTOR ANTAGONIST TM_1081-RELATED"/>
    <property type="match status" value="1"/>
</dbReference>
<dbReference type="EMBL" id="CP003630">
    <property type="protein sequence ID" value="AFZ16547.1"/>
    <property type="molecule type" value="Genomic_DNA"/>
</dbReference>
<dbReference type="PROSITE" id="PS50801">
    <property type="entry name" value="STAS"/>
    <property type="match status" value="1"/>
</dbReference>
<protein>
    <recommendedName>
        <fullName evidence="2">Anti-sigma factor antagonist</fullName>
    </recommendedName>
</protein>
<feature type="domain" description="STAS" evidence="3">
    <location>
        <begin position="10"/>
        <end position="112"/>
    </location>
</feature>
<dbReference type="HOGENOM" id="CLU_115403_6_1_3"/>
<accession>K9WAM0</accession>
<evidence type="ECO:0000256" key="2">
    <source>
        <dbReference type="RuleBase" id="RU003749"/>
    </source>
</evidence>
<proteinExistence type="inferred from homology"/>
<dbReference type="Pfam" id="PF01740">
    <property type="entry name" value="STAS"/>
    <property type="match status" value="1"/>
</dbReference>
<dbReference type="GO" id="GO:0043856">
    <property type="term" value="F:anti-sigma factor antagonist activity"/>
    <property type="evidence" value="ECO:0007669"/>
    <property type="project" value="InterPro"/>
</dbReference>
<dbReference type="NCBIfam" id="TIGR00377">
    <property type="entry name" value="ant_ant_sig"/>
    <property type="match status" value="1"/>
</dbReference>
<dbReference type="PANTHER" id="PTHR33495">
    <property type="entry name" value="ANTI-SIGMA FACTOR ANTAGONIST TM_1081-RELATED-RELATED"/>
    <property type="match status" value="1"/>
</dbReference>
<dbReference type="Proteomes" id="UP000010471">
    <property type="component" value="Chromosome"/>
</dbReference>
<gene>
    <name evidence="4" type="ORF">Mic7113_0633</name>
</gene>
<dbReference type="AlphaFoldDB" id="K9WAM0"/>
<dbReference type="Gene3D" id="3.30.750.24">
    <property type="entry name" value="STAS domain"/>
    <property type="match status" value="1"/>
</dbReference>
<name>K9WAM0_9CYAN</name>
<reference evidence="4 5" key="1">
    <citation type="submission" date="2012-06" db="EMBL/GenBank/DDBJ databases">
        <title>Finished chromosome of genome of Microcoleus sp. PCC 7113.</title>
        <authorList>
            <consortium name="US DOE Joint Genome Institute"/>
            <person name="Gugger M."/>
            <person name="Coursin T."/>
            <person name="Rippka R."/>
            <person name="Tandeau De Marsac N."/>
            <person name="Huntemann M."/>
            <person name="Wei C.-L."/>
            <person name="Han J."/>
            <person name="Detter J.C."/>
            <person name="Han C."/>
            <person name="Tapia R."/>
            <person name="Chen A."/>
            <person name="Kyrpides N."/>
            <person name="Mavromatis K."/>
            <person name="Markowitz V."/>
            <person name="Szeto E."/>
            <person name="Ivanova N."/>
            <person name="Pagani I."/>
            <person name="Pati A."/>
            <person name="Goodwin L."/>
            <person name="Nordberg H.P."/>
            <person name="Cantor M.N."/>
            <person name="Hua S.X."/>
            <person name="Woyke T."/>
            <person name="Kerfeld C.A."/>
        </authorList>
    </citation>
    <scope>NUCLEOTIDE SEQUENCE [LARGE SCALE GENOMIC DNA]</scope>
    <source>
        <strain evidence="4 5">PCC 7113</strain>
    </source>
</reference>
<dbReference type="SUPFAM" id="SSF52091">
    <property type="entry name" value="SpoIIaa-like"/>
    <property type="match status" value="1"/>
</dbReference>
<evidence type="ECO:0000313" key="5">
    <source>
        <dbReference type="Proteomes" id="UP000010471"/>
    </source>
</evidence>
<dbReference type="RefSeq" id="WP_015180710.1">
    <property type="nucleotide sequence ID" value="NC_019738.1"/>
</dbReference>
<dbReference type="STRING" id="1173027.Mic7113_0633"/>
<organism evidence="4 5">
    <name type="scientific">Allocoleopsis franciscana PCC 7113</name>
    <dbReference type="NCBI Taxonomy" id="1173027"/>
    <lineage>
        <taxon>Bacteria</taxon>
        <taxon>Bacillati</taxon>
        <taxon>Cyanobacteriota</taxon>
        <taxon>Cyanophyceae</taxon>
        <taxon>Coleofasciculales</taxon>
        <taxon>Coleofasciculaceae</taxon>
        <taxon>Allocoleopsis</taxon>
        <taxon>Allocoleopsis franciscana</taxon>
    </lineage>
</organism>
<evidence type="ECO:0000256" key="1">
    <source>
        <dbReference type="ARBA" id="ARBA00009013"/>
    </source>
</evidence>